<dbReference type="GO" id="GO:0005524">
    <property type="term" value="F:ATP binding"/>
    <property type="evidence" value="ECO:0007669"/>
    <property type="project" value="UniProtKB-KW"/>
</dbReference>
<comment type="catalytic activity">
    <reaction evidence="9">
        <text>7-carboxy-7-carbaguanine + NH4(+) + 2 ATP = 7-cyano-7-carbaguanine + 2 AMP + 2 diphosphate + 2 H(+)</text>
        <dbReference type="Rhea" id="RHEA:27982"/>
        <dbReference type="ChEBI" id="CHEBI:15378"/>
        <dbReference type="ChEBI" id="CHEBI:28938"/>
        <dbReference type="ChEBI" id="CHEBI:30616"/>
        <dbReference type="ChEBI" id="CHEBI:33019"/>
        <dbReference type="ChEBI" id="CHEBI:45075"/>
        <dbReference type="ChEBI" id="CHEBI:61036"/>
        <dbReference type="ChEBI" id="CHEBI:456215"/>
        <dbReference type="EC" id="6.3.4.20"/>
    </reaction>
</comment>
<evidence type="ECO:0000256" key="1">
    <source>
        <dbReference type="ARBA" id="ARBA00005061"/>
    </source>
</evidence>
<keyword evidence="4" id="KW-0547">Nucleotide-binding</keyword>
<dbReference type="PANTHER" id="PTHR42914">
    <property type="entry name" value="7-CYANO-7-DEAZAGUANINE SYNTHASE"/>
    <property type="match status" value="1"/>
</dbReference>
<evidence type="ECO:0000313" key="11">
    <source>
        <dbReference type="Proteomes" id="UP000229385"/>
    </source>
</evidence>
<evidence type="ECO:0000256" key="2">
    <source>
        <dbReference type="ARBA" id="ARBA00022598"/>
    </source>
</evidence>
<evidence type="ECO:0000256" key="3">
    <source>
        <dbReference type="ARBA" id="ARBA00022723"/>
    </source>
</evidence>
<dbReference type="EMBL" id="PFWU01000019">
    <property type="protein sequence ID" value="PJA45778.1"/>
    <property type="molecule type" value="Genomic_DNA"/>
</dbReference>
<keyword evidence="2" id="KW-0436">Ligase</keyword>
<organism evidence="10 11">
    <name type="scientific">Candidatus Uhrbacteria bacterium CG_4_9_14_3_um_filter_50_9</name>
    <dbReference type="NCBI Taxonomy" id="1975035"/>
    <lineage>
        <taxon>Bacteria</taxon>
        <taxon>Candidatus Uhriibacteriota</taxon>
    </lineage>
</organism>
<protein>
    <recommendedName>
        <fullName evidence="8">7-cyano-7-deazaguanine synthase</fullName>
        <ecNumber evidence="8">6.3.4.20</ecNumber>
    </recommendedName>
</protein>
<evidence type="ECO:0000256" key="7">
    <source>
        <dbReference type="ARBA" id="ARBA00037993"/>
    </source>
</evidence>
<name>A0A2M7XD19_9BACT</name>
<keyword evidence="5" id="KW-0862">Zinc</keyword>
<proteinExistence type="inferred from homology"/>
<dbReference type="InterPro" id="IPR014729">
    <property type="entry name" value="Rossmann-like_a/b/a_fold"/>
</dbReference>
<dbReference type="AlphaFoldDB" id="A0A2M7XD19"/>
<evidence type="ECO:0000313" key="10">
    <source>
        <dbReference type="EMBL" id="PJA45778.1"/>
    </source>
</evidence>
<evidence type="ECO:0000256" key="9">
    <source>
        <dbReference type="ARBA" id="ARBA00047890"/>
    </source>
</evidence>
<dbReference type="EC" id="6.3.4.20" evidence="8"/>
<evidence type="ECO:0000256" key="6">
    <source>
        <dbReference type="ARBA" id="ARBA00022840"/>
    </source>
</evidence>
<dbReference type="SUPFAM" id="SSF52402">
    <property type="entry name" value="Adenine nucleotide alpha hydrolases-like"/>
    <property type="match status" value="1"/>
</dbReference>
<dbReference type="GO" id="GO:0016874">
    <property type="term" value="F:ligase activity"/>
    <property type="evidence" value="ECO:0007669"/>
    <property type="project" value="UniProtKB-KW"/>
</dbReference>
<comment type="caution">
    <text evidence="10">The sequence shown here is derived from an EMBL/GenBank/DDBJ whole genome shotgun (WGS) entry which is preliminary data.</text>
</comment>
<accession>A0A2M7XD19</accession>
<keyword evidence="6" id="KW-0067">ATP-binding</keyword>
<dbReference type="Proteomes" id="UP000229385">
    <property type="component" value="Unassembled WGS sequence"/>
</dbReference>
<evidence type="ECO:0000256" key="5">
    <source>
        <dbReference type="ARBA" id="ARBA00022833"/>
    </source>
</evidence>
<gene>
    <name evidence="10" type="ORF">CO174_01590</name>
</gene>
<sequence length="421" mass="48507">MAPKHPKLLRSGYIVKGKQFTLTYEVENGLSGDMRITFPFSIAREKDLHPYLAVACTLVVAGMVLPKDVEVDFSVPKLRTFESLLQHLYDIRCYSEGIPFQEARLRSCSAETLTLSHLDWMHNKKHAVHFWSGGVDSTASLLLLKQNGYSVTPVHTNINVNQSLSEKRTTMILEKELHVRALDVSIEFPQLAELGMTYSKKFNAFPDFNAIPFGRDMIHLFIGCYLARKKGAGAITFGHEHELWKNILHVHGRDILRNDAQTEVFSLKLQTVLASIHPDLHLFSPIAPLSKYRIVRDLFEHHEKILLLATYCYFGKRCGNCSNCLLYQMLFGLLYGVHISTQDFESMLKTGNVVEEETFKDIIYFFYYDLIQDQKRKPGYKQKLERKFGSLLNETRTQVERRLMNIHPAQLMPKGFQLNMR</sequence>
<reference evidence="11" key="1">
    <citation type="submission" date="2017-09" db="EMBL/GenBank/DDBJ databases">
        <title>Depth-based differentiation of microbial function through sediment-hosted aquifers and enrichment of novel symbionts in the deep terrestrial subsurface.</title>
        <authorList>
            <person name="Probst A.J."/>
            <person name="Ladd B."/>
            <person name="Jarett J.K."/>
            <person name="Geller-Mcgrath D.E."/>
            <person name="Sieber C.M.K."/>
            <person name="Emerson J.B."/>
            <person name="Anantharaman K."/>
            <person name="Thomas B.C."/>
            <person name="Malmstrom R."/>
            <person name="Stieglmeier M."/>
            <person name="Klingl A."/>
            <person name="Woyke T."/>
            <person name="Ryan C.M."/>
            <person name="Banfield J.F."/>
        </authorList>
    </citation>
    <scope>NUCLEOTIDE SEQUENCE [LARGE SCALE GENOMIC DNA]</scope>
</reference>
<comment type="similarity">
    <text evidence="7">Belongs to the QueC family.</text>
</comment>
<evidence type="ECO:0000256" key="8">
    <source>
        <dbReference type="ARBA" id="ARBA00039149"/>
    </source>
</evidence>
<evidence type="ECO:0000256" key="4">
    <source>
        <dbReference type="ARBA" id="ARBA00022741"/>
    </source>
</evidence>
<dbReference type="Gene3D" id="3.40.50.620">
    <property type="entry name" value="HUPs"/>
    <property type="match status" value="1"/>
</dbReference>
<keyword evidence="3" id="KW-0479">Metal-binding</keyword>
<dbReference type="InterPro" id="IPR018317">
    <property type="entry name" value="QueC"/>
</dbReference>
<comment type="pathway">
    <text evidence="1">Purine metabolism; 7-cyano-7-deazaguanine biosynthesis.</text>
</comment>
<dbReference type="GO" id="GO:0046872">
    <property type="term" value="F:metal ion binding"/>
    <property type="evidence" value="ECO:0007669"/>
    <property type="project" value="UniProtKB-KW"/>
</dbReference>
<dbReference type="PANTHER" id="PTHR42914:SF1">
    <property type="entry name" value="7-CYANO-7-DEAZAGUANINE SYNTHASE"/>
    <property type="match status" value="1"/>
</dbReference>
<dbReference type="Pfam" id="PF06508">
    <property type="entry name" value="QueC"/>
    <property type="match status" value="1"/>
</dbReference>